<dbReference type="EMBL" id="HBJA01013849">
    <property type="protein sequence ID" value="CAE0793261.1"/>
    <property type="molecule type" value="Transcribed_RNA"/>
</dbReference>
<reference evidence="1" key="1">
    <citation type="submission" date="2021-01" db="EMBL/GenBank/DDBJ databases">
        <authorList>
            <person name="Corre E."/>
            <person name="Pelletier E."/>
            <person name="Niang G."/>
            <person name="Scheremetjew M."/>
            <person name="Finn R."/>
            <person name="Kale V."/>
            <person name="Holt S."/>
            <person name="Cochrane G."/>
            <person name="Meng A."/>
            <person name="Brown T."/>
            <person name="Cohen L."/>
        </authorList>
    </citation>
    <scope>NUCLEOTIDE SEQUENCE</scope>
    <source>
        <strain evidence="1">CCMP1594</strain>
    </source>
</reference>
<accession>A0A7S4CC91</accession>
<organism evidence="1">
    <name type="scientific">Eutreptiella gymnastica</name>
    <dbReference type="NCBI Taxonomy" id="73025"/>
    <lineage>
        <taxon>Eukaryota</taxon>
        <taxon>Discoba</taxon>
        <taxon>Euglenozoa</taxon>
        <taxon>Euglenida</taxon>
        <taxon>Spirocuta</taxon>
        <taxon>Euglenophyceae</taxon>
        <taxon>Eutreptiales</taxon>
        <taxon>Eutreptiaceae</taxon>
        <taxon>Eutreptiella</taxon>
    </lineage>
</organism>
<protein>
    <submittedName>
        <fullName evidence="1">Uncharacterized protein</fullName>
    </submittedName>
</protein>
<gene>
    <name evidence="1" type="ORF">EGYM00163_LOCUS4378</name>
</gene>
<sequence>MAYRSSAVKRRTQLNGMFAANAMGMCVSRRQPHQRTGKPQMMQMSCLSNHLAFPAHKVSTVEVFFFLRPGSSYRNPRHQIPALTVQTFSGYRLPSQWLRVSCSNRPSKNRELRAMMLMQSPGAFSEYIL</sequence>
<proteinExistence type="predicted"/>
<evidence type="ECO:0000313" key="1">
    <source>
        <dbReference type="EMBL" id="CAE0793261.1"/>
    </source>
</evidence>
<name>A0A7S4CC91_9EUGL</name>
<dbReference type="AlphaFoldDB" id="A0A7S4CC91"/>